<evidence type="ECO:0000313" key="8">
    <source>
        <dbReference type="Proteomes" id="UP000627984"/>
    </source>
</evidence>
<dbReference type="SUPFAM" id="SSF53474">
    <property type="entry name" value="alpha/beta-Hydrolases"/>
    <property type="match status" value="1"/>
</dbReference>
<proteinExistence type="inferred from homology"/>
<dbReference type="Pfam" id="PF11806">
    <property type="entry name" value="Enterochelin_N"/>
    <property type="match status" value="1"/>
</dbReference>
<dbReference type="InterPro" id="IPR029058">
    <property type="entry name" value="AB_hydrolase_fold"/>
</dbReference>
<comment type="caution">
    <text evidence="7">The sequence shown here is derived from an EMBL/GenBank/DDBJ whole genome shotgun (WGS) entry which is preliminary data.</text>
</comment>
<protein>
    <recommendedName>
        <fullName evidence="6">Enterochelin esterase N-terminal domain-containing protein</fullName>
    </recommendedName>
</protein>
<evidence type="ECO:0000256" key="2">
    <source>
        <dbReference type="ARBA" id="ARBA00022490"/>
    </source>
</evidence>
<dbReference type="GO" id="GO:0005737">
    <property type="term" value="C:cytoplasm"/>
    <property type="evidence" value="ECO:0007669"/>
    <property type="project" value="UniProtKB-SubCell"/>
</dbReference>
<evidence type="ECO:0000256" key="5">
    <source>
        <dbReference type="SAM" id="MobiDB-lite"/>
    </source>
</evidence>
<gene>
    <name evidence="7" type="ORF">GCM10010126_09080</name>
</gene>
<evidence type="ECO:0000259" key="6">
    <source>
        <dbReference type="Pfam" id="PF11806"/>
    </source>
</evidence>
<dbReference type="GO" id="GO:0008849">
    <property type="term" value="F:enterochelin esterase activity"/>
    <property type="evidence" value="ECO:0007669"/>
    <property type="project" value="InterPro"/>
</dbReference>
<comment type="subcellular location">
    <subcellularLocation>
        <location evidence="1">Cytoplasm</location>
    </subcellularLocation>
</comment>
<accession>A0AA37F2Q7</accession>
<evidence type="ECO:0000313" key="7">
    <source>
        <dbReference type="EMBL" id="GGK51728.1"/>
    </source>
</evidence>
<sequence>MPMQSPGHGSPGVPPRDGRTTPLVEPARTPGRYRVTFLWRARSEDERAVVLINTLTDRDRHTGDIGAHVMTREPGGDVLSLTYELEGDLRASYQILPCEQVPGTDRDSWLRVMTTALPDPGNPVMVPGSHGRNPSSLLELPEAPAQPYRDRRPGVPGGRVHESAVAGRRVWVYTPPGHEASAAETSEREVPGTPGSSAVSAVPAAPVAPAAPMAERDGGVAGHRGGGPYPVLVLLDGDVWAGRIAPTMDNLIAEGRIPPTVVLLPDAVDRPTRLREMACHEPFVRHLADDLLPWAQQEWGVTGDPGLTVVAGQSFGGLTASYAAFTAPERFGNVLSQSGSYWWSDDDPEWLTRSYERAPRLPVRFHVEAGRLEWMLLAENRRFAGVLAAKGYEVTFTEYNGGHDPACWLGGLASGLSGLAAGWS</sequence>
<dbReference type="Proteomes" id="UP000627984">
    <property type="component" value="Unassembled WGS sequence"/>
</dbReference>
<feature type="region of interest" description="Disordered" evidence="5">
    <location>
        <begin position="1"/>
        <end position="27"/>
    </location>
</feature>
<dbReference type="InterPro" id="IPR000801">
    <property type="entry name" value="Esterase-like"/>
</dbReference>
<dbReference type="GO" id="GO:0005506">
    <property type="term" value="F:iron ion binding"/>
    <property type="evidence" value="ECO:0007669"/>
    <property type="project" value="InterPro"/>
</dbReference>
<dbReference type="GO" id="GO:0006826">
    <property type="term" value="P:iron ion transport"/>
    <property type="evidence" value="ECO:0007669"/>
    <property type="project" value="InterPro"/>
</dbReference>
<dbReference type="InterPro" id="IPR014756">
    <property type="entry name" value="Ig_E-set"/>
</dbReference>
<dbReference type="EMBL" id="BMQD01000002">
    <property type="protein sequence ID" value="GGK51728.1"/>
    <property type="molecule type" value="Genomic_DNA"/>
</dbReference>
<evidence type="ECO:0000256" key="4">
    <source>
        <dbReference type="ARBA" id="ARBA00024201"/>
    </source>
</evidence>
<feature type="domain" description="Enterochelin esterase N-terminal" evidence="6">
    <location>
        <begin position="34"/>
        <end position="147"/>
    </location>
</feature>
<evidence type="ECO:0000256" key="1">
    <source>
        <dbReference type="ARBA" id="ARBA00004496"/>
    </source>
</evidence>
<dbReference type="AlphaFoldDB" id="A0AA37F2Q7"/>
<dbReference type="InterPro" id="IPR013783">
    <property type="entry name" value="Ig-like_fold"/>
</dbReference>
<feature type="region of interest" description="Disordered" evidence="5">
    <location>
        <begin position="179"/>
        <end position="200"/>
    </location>
</feature>
<dbReference type="Gene3D" id="3.40.50.1820">
    <property type="entry name" value="alpha/beta hydrolase"/>
    <property type="match status" value="1"/>
</dbReference>
<reference evidence="7" key="2">
    <citation type="submission" date="2022-09" db="EMBL/GenBank/DDBJ databases">
        <authorList>
            <person name="Sun Q."/>
            <person name="Ohkuma M."/>
        </authorList>
    </citation>
    <scope>NUCLEOTIDE SEQUENCE</scope>
    <source>
        <strain evidence="7">JCM 3093</strain>
    </source>
</reference>
<keyword evidence="2" id="KW-0963">Cytoplasm</keyword>
<dbReference type="SUPFAM" id="SSF81296">
    <property type="entry name" value="E set domains"/>
    <property type="match status" value="1"/>
</dbReference>
<dbReference type="InterPro" id="IPR021764">
    <property type="entry name" value="Enterochelin_esterase_N"/>
</dbReference>
<evidence type="ECO:0000256" key="3">
    <source>
        <dbReference type="ARBA" id="ARBA00022801"/>
    </source>
</evidence>
<dbReference type="PANTHER" id="PTHR48098:SF3">
    <property type="entry name" value="IRON(III) ENTEROBACTIN ESTERASE"/>
    <property type="match status" value="1"/>
</dbReference>
<dbReference type="GO" id="GO:0005975">
    <property type="term" value="P:carbohydrate metabolic process"/>
    <property type="evidence" value="ECO:0007669"/>
    <property type="project" value="UniProtKB-ARBA"/>
</dbReference>
<name>A0AA37F2Q7_9ACTN</name>
<dbReference type="InterPro" id="IPR050583">
    <property type="entry name" value="Mycobacterial_A85_antigen"/>
</dbReference>
<keyword evidence="3" id="KW-0378">Hydrolase</keyword>
<reference evidence="7" key="1">
    <citation type="journal article" date="2014" name="Int. J. Syst. Evol. Microbiol.">
        <title>Complete genome sequence of Corynebacterium casei LMG S-19264T (=DSM 44701T), isolated from a smear-ripened cheese.</title>
        <authorList>
            <consortium name="US DOE Joint Genome Institute (JGI-PGF)"/>
            <person name="Walter F."/>
            <person name="Albersmeier A."/>
            <person name="Kalinowski J."/>
            <person name="Ruckert C."/>
        </authorList>
    </citation>
    <scope>NUCLEOTIDE SEQUENCE</scope>
    <source>
        <strain evidence="7">JCM 3093</strain>
    </source>
</reference>
<dbReference type="Pfam" id="PF00756">
    <property type="entry name" value="Esterase"/>
    <property type="match status" value="1"/>
</dbReference>
<organism evidence="7 8">
    <name type="scientific">Planomonospora parontospora</name>
    <dbReference type="NCBI Taxonomy" id="58119"/>
    <lineage>
        <taxon>Bacteria</taxon>
        <taxon>Bacillati</taxon>
        <taxon>Actinomycetota</taxon>
        <taxon>Actinomycetes</taxon>
        <taxon>Streptosporangiales</taxon>
        <taxon>Streptosporangiaceae</taxon>
        <taxon>Planomonospora</taxon>
    </lineage>
</organism>
<comment type="similarity">
    <text evidence="4">Belongs to the Fes family.</text>
</comment>
<dbReference type="Gene3D" id="2.60.40.10">
    <property type="entry name" value="Immunoglobulins"/>
    <property type="match status" value="1"/>
</dbReference>
<dbReference type="RefSeq" id="WP_204054253.1">
    <property type="nucleotide sequence ID" value="NZ_BMQD01000002.1"/>
</dbReference>
<dbReference type="PANTHER" id="PTHR48098">
    <property type="entry name" value="ENTEROCHELIN ESTERASE-RELATED"/>
    <property type="match status" value="1"/>
</dbReference>